<sequence>MIAAKISNVGENVIASINKDTITIIIHGTKNHNHPQKDGLVVIEFVLFV</sequence>
<reference evidence="1" key="1">
    <citation type="submission" date="2018-05" db="EMBL/GenBank/DDBJ databases">
        <authorList>
            <person name="Lanie J.A."/>
            <person name="Ng W.-L."/>
            <person name="Kazmierczak K.M."/>
            <person name="Andrzejewski T.M."/>
            <person name="Davidsen T.M."/>
            <person name="Wayne K.J."/>
            <person name="Tettelin H."/>
            <person name="Glass J.I."/>
            <person name="Rusch D."/>
            <person name="Podicherti R."/>
            <person name="Tsui H.-C.T."/>
            <person name="Winkler M.E."/>
        </authorList>
    </citation>
    <scope>NUCLEOTIDE SEQUENCE</scope>
</reference>
<dbReference type="AlphaFoldDB" id="A0A382BK43"/>
<proteinExistence type="predicted"/>
<accession>A0A382BK43</accession>
<name>A0A382BK43_9ZZZZ</name>
<protein>
    <submittedName>
        <fullName evidence="1">Uncharacterized protein</fullName>
    </submittedName>
</protein>
<evidence type="ECO:0000313" key="1">
    <source>
        <dbReference type="EMBL" id="SVB14044.1"/>
    </source>
</evidence>
<gene>
    <name evidence="1" type="ORF">METZ01_LOCUS166898</name>
</gene>
<organism evidence="1">
    <name type="scientific">marine metagenome</name>
    <dbReference type="NCBI Taxonomy" id="408172"/>
    <lineage>
        <taxon>unclassified sequences</taxon>
        <taxon>metagenomes</taxon>
        <taxon>ecological metagenomes</taxon>
    </lineage>
</organism>
<dbReference type="EMBL" id="UINC01030143">
    <property type="protein sequence ID" value="SVB14044.1"/>
    <property type="molecule type" value="Genomic_DNA"/>
</dbReference>